<gene>
    <name evidence="1" type="ORF">PSm6_02840</name>
</gene>
<dbReference type="Proteomes" id="UP001064896">
    <property type="component" value="Chromosome"/>
</dbReference>
<name>A0ABM7L2X4_9PSED</name>
<reference evidence="1" key="1">
    <citation type="submission" date="2020-05" db="EMBL/GenBank/DDBJ databases">
        <title>Complete genome sequence of Pseudomonas sp. Sm006.</title>
        <authorList>
            <person name="Takeuchi K."/>
            <person name="Someya N."/>
        </authorList>
    </citation>
    <scope>NUCLEOTIDE SEQUENCE</scope>
    <source>
        <strain evidence="1">Sm006</strain>
    </source>
</reference>
<accession>A0ABM7L2X4</accession>
<organism evidence="1 2">
    <name type="scientific">Pseudomonas solani</name>
    <dbReference type="NCBI Taxonomy" id="2731552"/>
    <lineage>
        <taxon>Bacteria</taxon>
        <taxon>Pseudomonadati</taxon>
        <taxon>Pseudomonadota</taxon>
        <taxon>Gammaproteobacteria</taxon>
        <taxon>Pseudomonadales</taxon>
        <taxon>Pseudomonadaceae</taxon>
        <taxon>Pseudomonas</taxon>
    </lineage>
</organism>
<dbReference type="EMBL" id="AP023081">
    <property type="protein sequence ID" value="BCD83877.1"/>
    <property type="molecule type" value="Genomic_DNA"/>
</dbReference>
<proteinExistence type="predicted"/>
<keyword evidence="2" id="KW-1185">Reference proteome</keyword>
<sequence length="3201" mass="333013">MNAVVLLARDASQAKLMVGRGAALIATQALDLDAQVRSRLQAISEGYALGGLLSAGGSLVDSLNSAVAELGVGSDVQLAATQGQLRSRVLRDGDTDSSNVKAQSLAGGVGLSANAAVATARSLSKALLHTDASSRFGGAAGGNWTFLAETDVRQRAYADGKLGGLLALGATVAQALSQSQTLAEVAGHFESALGSLKVSALGSQDNQAEARAGQGGLVSGAAAVGKTADSSRTLASLWARGAQDGVMKVGSLALSALQQSRFNSFVDSTSAALLGVSGAHAQNDLDLATSALLLDGARIESQGYSQSARALVSKPQATAYNVQSGSGGVLDAAAARSLTSIALDTRSLVGNDVRLRVEGDWRNPQKLEIQAFNRVDAYDRVKLDSGGAISIARAESSIDVLKSNAEARIGERSDLYSVGDLVLAASGAYAIDSNANAKTYGAAGAASGSSLARVKADYLAQVRGNAALFAYGDLRLLAGHGLDGAVNRAELTARTDLWNNTAFPVVTDPAAAAEYIRSSNLQVEAGSGLRSVGDIHAYAGQGQGVLSGKGVGRDLYRQAAADLLGAIVGQVSLDITGGGTRNEAQGLVRIDGQLDAGVYSQRKLVISGLKYLLDGKEVDPASLNASTRGTLTVVPVMQEASDGITWTLSQGEYSQLLTRRLQELNDRLSNYGISAVERAAFEAERTLLNKTLARLYEQIGGKVVDKPGAISGEGTLPQGLKIWLLEIDPVLAKPGNILVQGDALIGSGKLNAPGDAKIEIINNSEAFLSLKGLEIPDHVGGQLLFNGARMSGNTSIRSANKPGTGTVSFASITVAENSAAPRILVQNLRNPADNPKDVSGLSMPAADIYVNGSLLNKRGEIELSAKYGSIYANADIRAQKLSLSAGQDFVLNNPNAFVHIGGDPASNNNGSTLYNNGSATVAGQNVVINALYLNINGLIQSGVADWRVTIDESRFANLDSLRSQAVGNRLQLVQTDARTGTLGYAWDFDSNSIVLDQVQVGGGYMELTGHILSTGKGQLKVLDGFSQVHITNNTSRRLEIAGLDLGNGVEGTLRINDLGRGENGQQIGGERLWSTVYTRVGDQVQRYEGWSNGPLTLKGSSAGRDATYTTTAGRSYVWLTGRDDSTTTTRQEYWDAFWGFIPTGDGTLAWENTVKGQSTAIPGAEYMGSTSGLYRIDKNLIRNYRFVDDAQLNAIMQGYALQLADQDPDNSILAAFRVGIGQGEIARVNETYTTKDPVKINEYSGGYCQAHFIWCQIYRTTKTTVYSSGSKEINRYAVQADRPIDISFIGSESGLIDLISKGSVTLRGSMYNLSGSTSIKVDGALEQNSDNLVIAARDLDLDAGQSIGSREQALRVEATRSLGASSRNGSIDLKALNGGVNLSRLSAGGEHIGLSAQGDILGIGGMTVTGNAIELVSTHGSVGSAGHALRLDSGNGAKGLVRASAVGDIQLEEVGGDLWLDQLKAGGDVWVKVASGNLYDGNSELGYDDRALEELQRLWTSMGLTGSAAEEAMAQQRGALIKAGQQRYAQYWRLRQGGEVAFDASQAAFSAGQREQLAGLGWSEQRIASEEARRMADYQALHATYGGTTYDPNFTYQLQDAELRSLEQTATWSEDQLRYSIAASLLRRDDGGSVVREANNIEGRNVTLEASRIGRLKADAIVIDLSKTASLTNEQRAALASAERDDIEFDAGNPLLIRVAQRDDVNVKASGTLTATAQSDLFLGGDQDFNVFALDGRSISLKTDGSIESANGDKVVIRGHDVTLEATGGAIGGKQALNLAVTGDLTARARLLDLVQHGDLSLDRLTGVERLSLQVLGNLRSASQLGENLLGGQIDLKVSGTTGAVGQRLQLGTGSASQQINLDLGGDAWLGGLQGLASQPGVLRLGTLSVDGTLDLAQVGELHQGGQWQLGGLVADIAGGWSTVDGASLQARHGMSLTSGGDVRLGDVTIASGDLNIQAASLAGLAAGSRWQADGVLRLSALGDIGSQAQGIELAARRLEVDSATGALYLALAAGIQGGSLDSGAGQWLRSLGNLKLDRVSSGDGVQLRGNGRVELGALSAQRDLDLAGDALGIDTLRSHLGGLRAQLAGQLRIDELDVAGTGDLHSASATLGTAKFGGALVQSHDGDLQADALYVGGGWTLEAASARLGSASVTGQVRQTLAGALDLERLDATGGWTLDAGRSEIGSAKVGGAVDMTLRDGLRLGSLEAGQGWNLRGTDAQVTRAEVQGAVQQVLSGMLDQQALLAGGGWTLQAASARLGSASVTGQVRQTLAGALDLERLDATGGWTLDAGRSEIGSAKVGGAVDMTLRDGLRLGSLEAGQGWNLRGTDAQVIRADVRGAVQQVLSGMLDQQALLAGGGWTLQAASARLGSASVTGQVRQTLAGALDLERLDATGGWTLDAGRSEIGSAKVGGAVDLTLRDALLLGDLDAGGRLQLRGTSARLGNLSTGEDTTIELTGDLALQRLQAKGARVQAGNASRLGEMDIEGDLQVRVDHDLLLEQARVAGHAALLHGGSAGSLRFGSLAVARTLQLEGLGDWQGDVAEVQGDLTAAIGSGDFGRLESATGAVRLEAARHLAVDDLHSRQQGLELSAASAELGRASAAGLFRVSTRGDLVLNQGRSGGDMSLVTAAGSLGNVRFGQGVDPSDPQSLVATHLASGGNLLVQADGDVLGGNAEAQLELRMLGRNLRFGRVASLGEDVFLQASGDARQGHGNVFGLVVEAKRDIGVVAGGDLSLPTVLFGGTYSLKAGRDLVVGVGGDLDLNGVAEAGRDLRFDIAGTVALQGVRAGRDVTINSGGAIHIDQFVEAGGNVLLKADKGDVRVSRITSTGLHEGRSIAGDIVLAAAGDIAVAEVESRNGRIQAEGASLLLGDLVAARSVDLLSRGLIRVATSRSGGDQRWSADAGIAFEHLLAKGQALLDGLLDIRGTQLVAEQGAVLRAGVRGGAVVASSIHLQRAEAPSLSLWAGDLVRVADAGIGQRLDLHARDSQLYGRHTGSGQLDLWAEGSGAGQVAQTLALRLEAADIVAPRLHVADALIDTTAARVDLRDARGVERLELRTPLARVRMDNASPSYMADADIQLYELDKAFSLKQDSLLSSTNAYVLHRKLTHQVVVPNFSASHEGEGVPYEGITAARYAEQHLSSGLTLVRLASLLEAARLRGAVVTVWAPSWSQVPLDTRINIDVADERLEGNEVAHWAL</sequence>
<protein>
    <submittedName>
        <fullName evidence="1">Uncharacterized protein</fullName>
    </submittedName>
</protein>
<evidence type="ECO:0000313" key="1">
    <source>
        <dbReference type="EMBL" id="BCD83877.1"/>
    </source>
</evidence>
<dbReference type="RefSeq" id="WP_265169323.1">
    <property type="nucleotide sequence ID" value="NZ_AP023081.1"/>
</dbReference>
<evidence type="ECO:0000313" key="2">
    <source>
        <dbReference type="Proteomes" id="UP001064896"/>
    </source>
</evidence>